<dbReference type="Pfam" id="PF06585">
    <property type="entry name" value="JHBP"/>
    <property type="match status" value="1"/>
</dbReference>
<dbReference type="AlphaFoldDB" id="A0A1S3D2I8"/>
<dbReference type="PANTHER" id="PTHR11008">
    <property type="entry name" value="PROTEIN TAKEOUT-LIKE PROTEIN"/>
    <property type="match status" value="1"/>
</dbReference>
<keyword evidence="1" id="KW-1185">Reference proteome</keyword>
<evidence type="ECO:0000313" key="2">
    <source>
        <dbReference type="RefSeq" id="XP_008472964.2"/>
    </source>
</evidence>
<sequence>MEFISHSDDIKANVTMHGDKMEKDGVNVYHFSDMSIKLKVHKGKIHLSNLFNGDKQLGEMINAAINQNFDAFMKELSPIVEKSLDKFLLGAADGIAESFPFDSLFIE</sequence>
<protein>
    <submittedName>
        <fullName evidence="2">Protein takeout-like</fullName>
    </submittedName>
</protein>
<gene>
    <name evidence="2" type="primary">LOC103510098</name>
</gene>
<dbReference type="Gene3D" id="3.15.10.30">
    <property type="entry name" value="Haemolymph juvenile hormone binding protein"/>
    <property type="match status" value="1"/>
</dbReference>
<dbReference type="RefSeq" id="XP_008472964.2">
    <property type="nucleotide sequence ID" value="XM_008474742.3"/>
</dbReference>
<dbReference type="KEGG" id="dci:103510098"/>
<dbReference type="InterPro" id="IPR010562">
    <property type="entry name" value="Haemolymph_juvenile_hormone-bd"/>
</dbReference>
<reference evidence="2" key="1">
    <citation type="submission" date="2025-08" db="UniProtKB">
        <authorList>
            <consortium name="RefSeq"/>
        </authorList>
    </citation>
    <scope>IDENTIFICATION</scope>
</reference>
<organism evidence="1 2">
    <name type="scientific">Diaphorina citri</name>
    <name type="common">Asian citrus psyllid</name>
    <dbReference type="NCBI Taxonomy" id="121845"/>
    <lineage>
        <taxon>Eukaryota</taxon>
        <taxon>Metazoa</taxon>
        <taxon>Ecdysozoa</taxon>
        <taxon>Arthropoda</taxon>
        <taxon>Hexapoda</taxon>
        <taxon>Insecta</taxon>
        <taxon>Pterygota</taxon>
        <taxon>Neoptera</taxon>
        <taxon>Paraneoptera</taxon>
        <taxon>Hemiptera</taxon>
        <taxon>Sternorrhyncha</taxon>
        <taxon>Psylloidea</taxon>
        <taxon>Psyllidae</taxon>
        <taxon>Diaphorininae</taxon>
        <taxon>Diaphorina</taxon>
    </lineage>
</organism>
<evidence type="ECO:0000313" key="1">
    <source>
        <dbReference type="Proteomes" id="UP000079169"/>
    </source>
</evidence>
<dbReference type="GeneID" id="103510098"/>
<dbReference type="PANTHER" id="PTHR11008:SF14">
    <property type="entry name" value="CIRCADIAN CLOCK-CONTROLLED PROTEIN-LIKE PROTEIN"/>
    <property type="match status" value="1"/>
</dbReference>
<dbReference type="GO" id="GO:0005615">
    <property type="term" value="C:extracellular space"/>
    <property type="evidence" value="ECO:0007669"/>
    <property type="project" value="TreeGrafter"/>
</dbReference>
<proteinExistence type="predicted"/>
<accession>A0A1S3D2I8</accession>
<name>A0A1S3D2I8_DIACI</name>
<dbReference type="Proteomes" id="UP000079169">
    <property type="component" value="Unplaced"/>
</dbReference>
<dbReference type="PaxDb" id="121845-A0A1S3D2I8"/>
<dbReference type="InterPro" id="IPR038606">
    <property type="entry name" value="To_sf"/>
</dbReference>